<dbReference type="UniPathway" id="UPA00109">
    <property type="reaction ID" value="UER00181"/>
</dbReference>
<name>A0A1C4YMK1_MICEC</name>
<comment type="similarity">
    <text evidence="2">Belongs to the archaeal-type GPI family.</text>
</comment>
<dbReference type="EMBL" id="LT607413">
    <property type="protein sequence ID" value="SCF21959.1"/>
    <property type="molecule type" value="Genomic_DNA"/>
</dbReference>
<evidence type="ECO:0000256" key="2">
    <source>
        <dbReference type="ARBA" id="ARBA00006542"/>
    </source>
</evidence>
<comment type="catalytic activity">
    <reaction evidence="6">
        <text>alpha-D-glucose 6-phosphate = beta-D-fructose 6-phosphate</text>
        <dbReference type="Rhea" id="RHEA:11816"/>
        <dbReference type="ChEBI" id="CHEBI:57634"/>
        <dbReference type="ChEBI" id="CHEBI:58225"/>
        <dbReference type="EC" id="5.3.1.9"/>
    </reaction>
</comment>
<evidence type="ECO:0000256" key="1">
    <source>
        <dbReference type="ARBA" id="ARBA00004926"/>
    </source>
</evidence>
<dbReference type="InterPro" id="IPR014710">
    <property type="entry name" value="RmlC-like_jellyroll"/>
</dbReference>
<evidence type="ECO:0000313" key="8">
    <source>
        <dbReference type="EMBL" id="SCF21959.1"/>
    </source>
</evidence>
<proteinExistence type="inferred from homology"/>
<evidence type="ECO:0000313" key="9">
    <source>
        <dbReference type="Proteomes" id="UP000198253"/>
    </source>
</evidence>
<dbReference type="CDD" id="cd02218">
    <property type="entry name" value="cupin_PGI"/>
    <property type="match status" value="1"/>
</dbReference>
<dbReference type="GO" id="GO:0004347">
    <property type="term" value="F:glucose-6-phosphate isomerase activity"/>
    <property type="evidence" value="ECO:0007669"/>
    <property type="project" value="UniProtKB-EC"/>
</dbReference>
<evidence type="ECO:0000256" key="5">
    <source>
        <dbReference type="ARBA" id="ARBA00023152"/>
    </source>
</evidence>
<comment type="pathway">
    <text evidence="1">Carbohydrate degradation; glycolysis; D-glyceraldehyde 3-phosphate and glycerone phosphate from D-glucose: step 2/4.</text>
</comment>
<evidence type="ECO:0000256" key="3">
    <source>
        <dbReference type="ARBA" id="ARBA00011952"/>
    </source>
</evidence>
<keyword evidence="5" id="KW-0324">Glycolysis</keyword>
<dbReference type="RefSeq" id="WP_197701559.1">
    <property type="nucleotide sequence ID" value="NZ_LT607413.1"/>
</dbReference>
<dbReference type="GO" id="GO:0005737">
    <property type="term" value="C:cytoplasm"/>
    <property type="evidence" value="ECO:0007669"/>
    <property type="project" value="InterPro"/>
</dbReference>
<keyword evidence="9" id="KW-1185">Reference proteome</keyword>
<feature type="domain" description="Glucose-6-phosphate isomerase prokaryote" evidence="7">
    <location>
        <begin position="26"/>
        <end position="184"/>
    </location>
</feature>
<organism evidence="8 9">
    <name type="scientific">Micromonospora echinospora</name>
    <name type="common">Micromonospora purpurea</name>
    <dbReference type="NCBI Taxonomy" id="1877"/>
    <lineage>
        <taxon>Bacteria</taxon>
        <taxon>Bacillati</taxon>
        <taxon>Actinomycetota</taxon>
        <taxon>Actinomycetes</taxon>
        <taxon>Micromonosporales</taxon>
        <taxon>Micromonosporaceae</taxon>
        <taxon>Micromonospora</taxon>
    </lineage>
</organism>
<dbReference type="Gene3D" id="2.60.120.10">
    <property type="entry name" value="Jelly Rolls"/>
    <property type="match status" value="1"/>
</dbReference>
<sequence length="193" mass="21100">MTTPQQGPALVVTPEGMTGRTGRYEKKLADLTGLFTDTEAFDARLATESDRVIYHVDEFRPSGDAGDLITGISTLSPGRVGTEFHMTRGHIHAQQDRTEIYHCLSGHGLMLMETLDGATVVTEMRPGVVAYVPPAHIHRSVNLGDTDLVTLFCYPADAGQDYDIIARSGGMRHRVVADGDGWRLEENGSYVPR</sequence>
<evidence type="ECO:0000256" key="6">
    <source>
        <dbReference type="ARBA" id="ARBA00029321"/>
    </source>
</evidence>
<dbReference type="InterPro" id="IPR010551">
    <property type="entry name" value="G6P_isomerase_prok"/>
</dbReference>
<dbReference type="SUPFAM" id="SSF51182">
    <property type="entry name" value="RmlC-like cupins"/>
    <property type="match status" value="1"/>
</dbReference>
<evidence type="ECO:0000256" key="4">
    <source>
        <dbReference type="ARBA" id="ARBA00022432"/>
    </source>
</evidence>
<gene>
    <name evidence="8" type="ORF">GA0070618_4155</name>
</gene>
<dbReference type="GO" id="GO:0006096">
    <property type="term" value="P:glycolytic process"/>
    <property type="evidence" value="ECO:0007669"/>
    <property type="project" value="UniProtKB-UniPathway"/>
</dbReference>
<accession>A0A1C4YMK1</accession>
<protein>
    <recommendedName>
        <fullName evidence="3">glucose-6-phosphate isomerase</fullName>
        <ecNumber evidence="3">5.3.1.9</ecNumber>
    </recommendedName>
</protein>
<dbReference type="InterPro" id="IPR011051">
    <property type="entry name" value="RmlC_Cupin_sf"/>
</dbReference>
<dbReference type="InParanoid" id="A0A1C4YMK1"/>
<dbReference type="EC" id="5.3.1.9" evidence="3"/>
<keyword evidence="4" id="KW-0312">Gluconeogenesis</keyword>
<evidence type="ECO:0000259" key="7">
    <source>
        <dbReference type="Pfam" id="PF06560"/>
    </source>
</evidence>
<keyword evidence="8" id="KW-0413">Isomerase</keyword>
<reference evidence="9" key="1">
    <citation type="submission" date="2016-06" db="EMBL/GenBank/DDBJ databases">
        <authorList>
            <person name="Varghese N."/>
            <person name="Submissions Spin"/>
        </authorList>
    </citation>
    <scope>NUCLEOTIDE SEQUENCE [LARGE SCALE GENOMIC DNA]</scope>
    <source>
        <strain evidence="9">DSM 43816</strain>
    </source>
</reference>
<dbReference type="Pfam" id="PF06560">
    <property type="entry name" value="GPI"/>
    <property type="match status" value="1"/>
</dbReference>
<dbReference type="AlphaFoldDB" id="A0A1C4YMK1"/>
<dbReference type="Proteomes" id="UP000198253">
    <property type="component" value="Chromosome I"/>
</dbReference>
<dbReference type="GO" id="GO:0006094">
    <property type="term" value="P:gluconeogenesis"/>
    <property type="evidence" value="ECO:0007669"/>
    <property type="project" value="UniProtKB-KW"/>
</dbReference>